<organism evidence="1 2">
    <name type="scientific">Melastoma candidum</name>
    <dbReference type="NCBI Taxonomy" id="119954"/>
    <lineage>
        <taxon>Eukaryota</taxon>
        <taxon>Viridiplantae</taxon>
        <taxon>Streptophyta</taxon>
        <taxon>Embryophyta</taxon>
        <taxon>Tracheophyta</taxon>
        <taxon>Spermatophyta</taxon>
        <taxon>Magnoliopsida</taxon>
        <taxon>eudicotyledons</taxon>
        <taxon>Gunneridae</taxon>
        <taxon>Pentapetalae</taxon>
        <taxon>rosids</taxon>
        <taxon>malvids</taxon>
        <taxon>Myrtales</taxon>
        <taxon>Melastomataceae</taxon>
        <taxon>Melastomatoideae</taxon>
        <taxon>Melastomateae</taxon>
        <taxon>Melastoma</taxon>
    </lineage>
</organism>
<dbReference type="Proteomes" id="UP001057402">
    <property type="component" value="Chromosome 4"/>
</dbReference>
<dbReference type="EMBL" id="CM042883">
    <property type="protein sequence ID" value="KAI4376017.1"/>
    <property type="molecule type" value="Genomic_DNA"/>
</dbReference>
<protein>
    <submittedName>
        <fullName evidence="1">Uncharacterized protein</fullName>
    </submittedName>
</protein>
<name>A0ACB9RAE8_9MYRT</name>
<gene>
    <name evidence="1" type="ORF">MLD38_013817</name>
</gene>
<sequence length="342" mass="39829">MGSLDPSFIQELEHRPKFNMVEAEGIPVIDLSCDDYLPSRIGDACQTWGFFQVINHGVPSDLRRRVEVLAKEFFDQPVEEKLKVKRDEVHPMGFHDSEHTKNIRDWKEVFDFFLQDPTLVPASCEFEDKELRELTNQWPADFPEFRSVLEEYARAVEKLAFRLLELISLSLGLPADRFNSYFKEQTSFLRINHYPPCPQPELALGVGRHKDGGALTVLFQDSVGGLQIQRRSDDEWISVRPVPDSYVINLGNAMQAWTNDKYWSAEHRVVVNTQKERFSIPFFFFPGHQVNVKPLDELTGELNPPLYKEFNWGKFFVMRNRSDFKKLDVENIQIDHFKASDK</sequence>
<evidence type="ECO:0000313" key="2">
    <source>
        <dbReference type="Proteomes" id="UP001057402"/>
    </source>
</evidence>
<comment type="caution">
    <text evidence="1">The sequence shown here is derived from an EMBL/GenBank/DDBJ whole genome shotgun (WGS) entry which is preliminary data.</text>
</comment>
<evidence type="ECO:0000313" key="1">
    <source>
        <dbReference type="EMBL" id="KAI4376017.1"/>
    </source>
</evidence>
<reference evidence="2" key="1">
    <citation type="journal article" date="2023" name="Front. Plant Sci.">
        <title>Chromosomal-level genome assembly of Melastoma candidum provides insights into trichome evolution.</title>
        <authorList>
            <person name="Zhong Y."/>
            <person name="Wu W."/>
            <person name="Sun C."/>
            <person name="Zou P."/>
            <person name="Liu Y."/>
            <person name="Dai S."/>
            <person name="Zhou R."/>
        </authorList>
    </citation>
    <scope>NUCLEOTIDE SEQUENCE [LARGE SCALE GENOMIC DNA]</scope>
</reference>
<accession>A0ACB9RAE8</accession>
<keyword evidence="2" id="KW-1185">Reference proteome</keyword>
<proteinExistence type="predicted"/>